<keyword evidence="2 3" id="KW-0732">Signal</keyword>
<evidence type="ECO:0000256" key="3">
    <source>
        <dbReference type="SAM" id="SignalP"/>
    </source>
</evidence>
<dbReference type="InterPro" id="IPR025287">
    <property type="entry name" value="WAK_GUB"/>
</dbReference>
<organism evidence="5 6">
    <name type="scientific">Panicum virgatum</name>
    <name type="common">Blackwell switchgrass</name>
    <dbReference type="NCBI Taxonomy" id="38727"/>
    <lineage>
        <taxon>Eukaryota</taxon>
        <taxon>Viridiplantae</taxon>
        <taxon>Streptophyta</taxon>
        <taxon>Embryophyta</taxon>
        <taxon>Tracheophyta</taxon>
        <taxon>Spermatophyta</taxon>
        <taxon>Magnoliopsida</taxon>
        <taxon>Liliopsida</taxon>
        <taxon>Poales</taxon>
        <taxon>Poaceae</taxon>
        <taxon>PACMAD clade</taxon>
        <taxon>Panicoideae</taxon>
        <taxon>Panicodae</taxon>
        <taxon>Paniceae</taxon>
        <taxon>Panicinae</taxon>
        <taxon>Panicum</taxon>
        <taxon>Panicum sect. Hiantes</taxon>
    </lineage>
</organism>
<evidence type="ECO:0000256" key="1">
    <source>
        <dbReference type="ARBA" id="ARBA00004167"/>
    </source>
</evidence>
<protein>
    <recommendedName>
        <fullName evidence="4">Wall-associated receptor kinase galacturonan-binding domain-containing protein</fullName>
    </recommendedName>
</protein>
<evidence type="ECO:0000256" key="2">
    <source>
        <dbReference type="ARBA" id="ARBA00022729"/>
    </source>
</evidence>
<sequence length="235" mass="24987">MHASAVLVPLALLPLVAATLDATCAPASCGNLSITYPFWLRDHQPSYCGLPSFGVGCDPTGAPPIHYASSSVVVFHTNLAGDPSACRATAFNMSTGLALSLLAVSRVNWELFFFANCSRPPPAGSLPMSCARSGAWSLYLMSRSYEPGGPAQEVAAAGCHYSAVPVLPAGIRAEGAGRLRGARAARFPARVEGARGWRGVQRHWRAVPLRPRQRCECIQVSLPRRQPAPGDVRPR</sequence>
<evidence type="ECO:0000259" key="4">
    <source>
        <dbReference type="Pfam" id="PF13947"/>
    </source>
</evidence>
<feature type="signal peptide" evidence="3">
    <location>
        <begin position="1"/>
        <end position="18"/>
    </location>
</feature>
<dbReference type="EMBL" id="CM029041">
    <property type="protein sequence ID" value="KAG2628216.1"/>
    <property type="molecule type" value="Genomic_DNA"/>
</dbReference>
<feature type="domain" description="Wall-associated receptor kinase galacturonan-binding" evidence="4">
    <location>
        <begin position="24"/>
        <end position="79"/>
    </location>
</feature>
<name>A0A8T0V407_PANVG</name>
<dbReference type="GO" id="GO:0030247">
    <property type="term" value="F:polysaccharide binding"/>
    <property type="evidence" value="ECO:0007669"/>
    <property type="project" value="InterPro"/>
</dbReference>
<dbReference type="GO" id="GO:0016020">
    <property type="term" value="C:membrane"/>
    <property type="evidence" value="ECO:0007669"/>
    <property type="project" value="UniProtKB-SubCell"/>
</dbReference>
<comment type="caution">
    <text evidence="5">The sequence shown here is derived from an EMBL/GenBank/DDBJ whole genome shotgun (WGS) entry which is preliminary data.</text>
</comment>
<reference evidence="5" key="1">
    <citation type="submission" date="2020-05" db="EMBL/GenBank/DDBJ databases">
        <title>WGS assembly of Panicum virgatum.</title>
        <authorList>
            <person name="Lovell J.T."/>
            <person name="Jenkins J."/>
            <person name="Shu S."/>
            <person name="Juenger T.E."/>
            <person name="Schmutz J."/>
        </authorList>
    </citation>
    <scope>NUCLEOTIDE SEQUENCE</scope>
    <source>
        <strain evidence="5">AP13</strain>
    </source>
</reference>
<dbReference type="PANTHER" id="PTHR33138">
    <property type="entry name" value="OS01G0690200 PROTEIN"/>
    <property type="match status" value="1"/>
</dbReference>
<dbReference type="Proteomes" id="UP000823388">
    <property type="component" value="Chromosome 3K"/>
</dbReference>
<keyword evidence="6" id="KW-1185">Reference proteome</keyword>
<dbReference type="AlphaFoldDB" id="A0A8T0V407"/>
<evidence type="ECO:0000313" key="6">
    <source>
        <dbReference type="Proteomes" id="UP000823388"/>
    </source>
</evidence>
<accession>A0A8T0V407</accession>
<feature type="chain" id="PRO_5035885542" description="Wall-associated receptor kinase galacturonan-binding domain-containing protein" evidence="3">
    <location>
        <begin position="19"/>
        <end position="235"/>
    </location>
</feature>
<dbReference type="PANTHER" id="PTHR33138:SF75">
    <property type="entry name" value="WALL-ASSOCIATED RECEPTOR KINASE GALACTURONAN-BINDING DOMAIN-CONTAINING PROTEIN"/>
    <property type="match status" value="1"/>
</dbReference>
<evidence type="ECO:0000313" key="5">
    <source>
        <dbReference type="EMBL" id="KAG2628216.1"/>
    </source>
</evidence>
<comment type="subcellular location">
    <subcellularLocation>
        <location evidence="1">Membrane</location>
        <topology evidence="1">Single-pass membrane protein</topology>
    </subcellularLocation>
</comment>
<dbReference type="Pfam" id="PF13947">
    <property type="entry name" value="GUB_WAK_bind"/>
    <property type="match status" value="1"/>
</dbReference>
<proteinExistence type="predicted"/>
<gene>
    <name evidence="5" type="ORF">PVAP13_3KG274300</name>
</gene>